<dbReference type="AlphaFoldDB" id="A0A9P0YYJ1"/>
<dbReference type="PANTHER" id="PTHR35130">
    <property type="entry name" value="MEDIATOR OF RNA POLYMERASE II TRANSCRIPTION SUBUNIT 16"/>
    <property type="match status" value="1"/>
</dbReference>
<accession>A0A9P0YYJ1</accession>
<proteinExistence type="predicted"/>
<feature type="region of interest" description="Disordered" evidence="1">
    <location>
        <begin position="50"/>
        <end position="254"/>
    </location>
</feature>
<comment type="caution">
    <text evidence="2">The sequence shown here is derived from an EMBL/GenBank/DDBJ whole genome shotgun (WGS) entry which is preliminary data.</text>
</comment>
<evidence type="ECO:0000313" key="2">
    <source>
        <dbReference type="EMBL" id="CAH9079492.1"/>
    </source>
</evidence>
<gene>
    <name evidence="2" type="ORF">CEURO_LOCUS7129</name>
</gene>
<feature type="compositionally biased region" description="Polar residues" evidence="1">
    <location>
        <begin position="192"/>
        <end position="223"/>
    </location>
</feature>
<feature type="compositionally biased region" description="Basic and acidic residues" evidence="1">
    <location>
        <begin position="93"/>
        <end position="172"/>
    </location>
</feature>
<evidence type="ECO:0000313" key="3">
    <source>
        <dbReference type="Proteomes" id="UP001152484"/>
    </source>
</evidence>
<dbReference type="OrthoDB" id="10634396at2759"/>
<feature type="compositionally biased region" description="Basic residues" evidence="1">
    <location>
        <begin position="50"/>
        <end position="64"/>
    </location>
</feature>
<keyword evidence="3" id="KW-1185">Reference proteome</keyword>
<sequence length="553" mass="62997">MEGRLTEVERNQREMQARMANIAANMAVMQAVMQGVMQVSIAELKVRISRSHSHRSSTAHHGHARNCDQGESGNIARQAENPRNHPSQSLTKSHKDVSHSREDSRGKLGKLAEEVERGKVEKEKCEKMEKEKCKKMEKEKREKVEKKKSEKVEIKKSEKVEKEKPSNMEKGKPKLLKQRRRGRSRTVRHCINSKNRGLSQSQEISSGPLASTQVENLSSQSLFESPESHQKLVNQQLQPTEVTHTYGKEESKKKSSVNLGLEDGAITRFLICNNTSSLKNSCKDWSAFKKYELPSSDKEGWNQRSRDDVLVDAGADFVFSAAKCCLVYVLLHSSKDCAILKITWGLPLSVSRHKVKMDFPFEKCTVTESFWWGISMEVVWWNDMGSTQSVAEGGIVLLKSIMVVNHNSMGGKSTGVEAICSSKILDEQIKEDENPDVQDKNTNSATVVSVILQGSMKIIEAIEDLKTEENESSPETIYVAVTYVNWKDQVMKLIYQKLMRYWEGRSIRMKRKQKMELKPEGIRQQIPPFQLEGKLDFQEGRFDRDFTKLKKGR</sequence>
<dbReference type="PANTHER" id="PTHR35130:SF1">
    <property type="entry name" value="MEDIATOR OF RNA POLYMERASE II TRANSCRIPTION SUBUNIT 16"/>
    <property type="match status" value="1"/>
</dbReference>
<name>A0A9P0YYJ1_CUSEU</name>
<dbReference type="GO" id="GO:0006355">
    <property type="term" value="P:regulation of DNA-templated transcription"/>
    <property type="evidence" value="ECO:0007669"/>
    <property type="project" value="InterPro"/>
</dbReference>
<reference evidence="2" key="1">
    <citation type="submission" date="2022-07" db="EMBL/GenBank/DDBJ databases">
        <authorList>
            <person name="Macas J."/>
            <person name="Novak P."/>
            <person name="Neumann P."/>
        </authorList>
    </citation>
    <scope>NUCLEOTIDE SEQUENCE</scope>
</reference>
<dbReference type="GO" id="GO:0016592">
    <property type="term" value="C:mediator complex"/>
    <property type="evidence" value="ECO:0007669"/>
    <property type="project" value="InterPro"/>
</dbReference>
<feature type="compositionally biased region" description="Basic residues" evidence="1">
    <location>
        <begin position="173"/>
        <end position="188"/>
    </location>
</feature>
<evidence type="ECO:0000256" key="1">
    <source>
        <dbReference type="SAM" id="MobiDB-lite"/>
    </source>
</evidence>
<organism evidence="2 3">
    <name type="scientific">Cuscuta europaea</name>
    <name type="common">European dodder</name>
    <dbReference type="NCBI Taxonomy" id="41803"/>
    <lineage>
        <taxon>Eukaryota</taxon>
        <taxon>Viridiplantae</taxon>
        <taxon>Streptophyta</taxon>
        <taxon>Embryophyta</taxon>
        <taxon>Tracheophyta</taxon>
        <taxon>Spermatophyta</taxon>
        <taxon>Magnoliopsida</taxon>
        <taxon>eudicotyledons</taxon>
        <taxon>Gunneridae</taxon>
        <taxon>Pentapetalae</taxon>
        <taxon>asterids</taxon>
        <taxon>lamiids</taxon>
        <taxon>Solanales</taxon>
        <taxon>Convolvulaceae</taxon>
        <taxon>Cuscuteae</taxon>
        <taxon>Cuscuta</taxon>
        <taxon>Cuscuta subgen. Cuscuta</taxon>
    </lineage>
</organism>
<feature type="compositionally biased region" description="Polar residues" evidence="1">
    <location>
        <begin position="231"/>
        <end position="243"/>
    </location>
</feature>
<dbReference type="InterPro" id="IPR038836">
    <property type="entry name" value="MED16"/>
</dbReference>
<protein>
    <submittedName>
        <fullName evidence="2">Uncharacterized protein</fullName>
    </submittedName>
</protein>
<dbReference type="EMBL" id="CAMAPE010000011">
    <property type="protein sequence ID" value="CAH9079492.1"/>
    <property type="molecule type" value="Genomic_DNA"/>
</dbReference>
<dbReference type="Proteomes" id="UP001152484">
    <property type="component" value="Unassembled WGS sequence"/>
</dbReference>